<evidence type="ECO:0000259" key="1">
    <source>
        <dbReference type="Pfam" id="PF03358"/>
    </source>
</evidence>
<feature type="domain" description="NADPH-dependent FMN reductase-like" evidence="1">
    <location>
        <begin position="1"/>
        <end position="142"/>
    </location>
</feature>
<dbReference type="InterPro" id="IPR050712">
    <property type="entry name" value="NAD(P)H-dep_reductase"/>
</dbReference>
<dbReference type="RefSeq" id="WP_073060948.1">
    <property type="nucleotide sequence ID" value="NZ_FQUS01000005.1"/>
</dbReference>
<dbReference type="SUPFAM" id="SSF52218">
    <property type="entry name" value="Flavoproteins"/>
    <property type="match status" value="1"/>
</dbReference>
<dbReference type="GO" id="GO:0005829">
    <property type="term" value="C:cytosol"/>
    <property type="evidence" value="ECO:0007669"/>
    <property type="project" value="TreeGrafter"/>
</dbReference>
<accession>A0A1M4YPZ1</accession>
<dbReference type="OrthoDB" id="9812295at2"/>
<dbReference type="InterPro" id="IPR005025">
    <property type="entry name" value="FMN_Rdtase-like_dom"/>
</dbReference>
<gene>
    <name evidence="2" type="ORF">SAMN05443144_105126</name>
</gene>
<evidence type="ECO:0000313" key="2">
    <source>
        <dbReference type="EMBL" id="SHF07885.1"/>
    </source>
</evidence>
<organism evidence="2 3">
    <name type="scientific">Fodinibius roseus</name>
    <dbReference type="NCBI Taxonomy" id="1194090"/>
    <lineage>
        <taxon>Bacteria</taxon>
        <taxon>Pseudomonadati</taxon>
        <taxon>Balneolota</taxon>
        <taxon>Balneolia</taxon>
        <taxon>Balneolales</taxon>
        <taxon>Balneolaceae</taxon>
        <taxon>Fodinibius</taxon>
    </lineage>
</organism>
<evidence type="ECO:0000313" key="3">
    <source>
        <dbReference type="Proteomes" id="UP000184041"/>
    </source>
</evidence>
<reference evidence="2 3" key="1">
    <citation type="submission" date="2016-11" db="EMBL/GenBank/DDBJ databases">
        <authorList>
            <person name="Jaros S."/>
            <person name="Januszkiewicz K."/>
            <person name="Wedrychowicz H."/>
        </authorList>
    </citation>
    <scope>NUCLEOTIDE SEQUENCE [LARGE SCALE GENOMIC DNA]</scope>
    <source>
        <strain evidence="2 3">DSM 21986</strain>
    </source>
</reference>
<dbReference type="InterPro" id="IPR029039">
    <property type="entry name" value="Flavoprotein-like_sf"/>
</dbReference>
<dbReference type="EMBL" id="FQUS01000005">
    <property type="protein sequence ID" value="SHF07885.1"/>
    <property type="molecule type" value="Genomic_DNA"/>
</dbReference>
<proteinExistence type="predicted"/>
<sequence>MKVAILLGSVRMGRQTHKAAYYLKERLTNRTIETDLIDLAEDPLPVLKERVGHHPDPPENVMDISERLHEADALLLVTPEYHGSVSGVLKNAIDYFWSEFQKKPIGVVAASAGGFGGINASTHLQQIILGVGAYPMPLNLLVPRIHQAFDDSFEPQNEHIIKSTKNFLDEFLWFADALHQKKTEDQEYEEEVA</sequence>
<dbReference type="AlphaFoldDB" id="A0A1M4YPZ1"/>
<dbReference type="STRING" id="1194090.SAMN05443144_105126"/>
<dbReference type="Gene3D" id="3.40.50.360">
    <property type="match status" value="1"/>
</dbReference>
<protein>
    <submittedName>
        <fullName evidence="2">NAD(P)H-dependent FMN reductase</fullName>
    </submittedName>
</protein>
<keyword evidence="3" id="KW-1185">Reference proteome</keyword>
<dbReference type="PANTHER" id="PTHR30543:SF21">
    <property type="entry name" value="NAD(P)H-DEPENDENT FMN REDUCTASE LOT6"/>
    <property type="match status" value="1"/>
</dbReference>
<dbReference type="GO" id="GO:0016491">
    <property type="term" value="F:oxidoreductase activity"/>
    <property type="evidence" value="ECO:0007669"/>
    <property type="project" value="InterPro"/>
</dbReference>
<dbReference type="Pfam" id="PF03358">
    <property type="entry name" value="FMN_red"/>
    <property type="match status" value="1"/>
</dbReference>
<name>A0A1M4YPZ1_9BACT</name>
<dbReference type="Proteomes" id="UP000184041">
    <property type="component" value="Unassembled WGS sequence"/>
</dbReference>
<dbReference type="PANTHER" id="PTHR30543">
    <property type="entry name" value="CHROMATE REDUCTASE"/>
    <property type="match status" value="1"/>
</dbReference>
<dbReference type="GO" id="GO:0010181">
    <property type="term" value="F:FMN binding"/>
    <property type="evidence" value="ECO:0007669"/>
    <property type="project" value="TreeGrafter"/>
</dbReference>